<gene>
    <name evidence="1" type="ORF">LCGC14_1234790</name>
</gene>
<evidence type="ECO:0000313" key="1">
    <source>
        <dbReference type="EMBL" id="KKM90807.1"/>
    </source>
</evidence>
<organism evidence="1">
    <name type="scientific">marine sediment metagenome</name>
    <dbReference type="NCBI Taxonomy" id="412755"/>
    <lineage>
        <taxon>unclassified sequences</taxon>
        <taxon>metagenomes</taxon>
        <taxon>ecological metagenomes</taxon>
    </lineage>
</organism>
<name>A0A0F9PBR2_9ZZZZ</name>
<proteinExistence type="predicted"/>
<dbReference type="AlphaFoldDB" id="A0A0F9PBR2"/>
<dbReference type="EMBL" id="LAZR01006623">
    <property type="protein sequence ID" value="KKM90807.1"/>
    <property type="molecule type" value="Genomic_DNA"/>
</dbReference>
<sequence>MTPREFDALVAARKQITFRHDLRTGLIACVFANAYRRKGRPAFKPTDFVPGYTKKRMSAEQMRDKIFVLHEHFVKRADQVEKEEKHG</sequence>
<protein>
    <submittedName>
        <fullName evidence="1">Uncharacterized protein</fullName>
    </submittedName>
</protein>
<accession>A0A0F9PBR2</accession>
<reference evidence="1" key="1">
    <citation type="journal article" date="2015" name="Nature">
        <title>Complex archaea that bridge the gap between prokaryotes and eukaryotes.</title>
        <authorList>
            <person name="Spang A."/>
            <person name="Saw J.H."/>
            <person name="Jorgensen S.L."/>
            <person name="Zaremba-Niedzwiedzka K."/>
            <person name="Martijn J."/>
            <person name="Lind A.E."/>
            <person name="van Eijk R."/>
            <person name="Schleper C."/>
            <person name="Guy L."/>
            <person name="Ettema T.J."/>
        </authorList>
    </citation>
    <scope>NUCLEOTIDE SEQUENCE</scope>
</reference>
<comment type="caution">
    <text evidence="1">The sequence shown here is derived from an EMBL/GenBank/DDBJ whole genome shotgun (WGS) entry which is preliminary data.</text>
</comment>